<organism evidence="1 2">
    <name type="scientific">Tenacibaculum soleae</name>
    <dbReference type="NCBI Taxonomy" id="447689"/>
    <lineage>
        <taxon>Bacteria</taxon>
        <taxon>Pseudomonadati</taxon>
        <taxon>Bacteroidota</taxon>
        <taxon>Flavobacteriia</taxon>
        <taxon>Flavobacteriales</taxon>
        <taxon>Flavobacteriaceae</taxon>
        <taxon>Tenacibaculum</taxon>
    </lineage>
</organism>
<comment type="caution">
    <text evidence="1">The sequence shown here is derived from an EMBL/GenBank/DDBJ whole genome shotgun (WGS) entry which is preliminary data.</text>
</comment>
<dbReference type="STRING" id="447689.BA195_10180"/>
<evidence type="ECO:0000313" key="1">
    <source>
        <dbReference type="EMBL" id="OCK42534.1"/>
    </source>
</evidence>
<dbReference type="AlphaFoldDB" id="A0A1B9XYA6"/>
<keyword evidence="2" id="KW-1185">Reference proteome</keyword>
<evidence type="ECO:0000313" key="2">
    <source>
        <dbReference type="Proteomes" id="UP000093186"/>
    </source>
</evidence>
<dbReference type="Proteomes" id="UP000093186">
    <property type="component" value="Unassembled WGS sequence"/>
</dbReference>
<dbReference type="RefSeq" id="WP_068705171.1">
    <property type="nucleotide sequence ID" value="NZ_MAKX01000013.1"/>
</dbReference>
<protein>
    <submittedName>
        <fullName evidence="1">Uncharacterized protein</fullName>
    </submittedName>
</protein>
<accession>A0A1B9XYA6</accession>
<reference evidence="1 2" key="1">
    <citation type="submission" date="2016-06" db="EMBL/GenBank/DDBJ databases">
        <title>Draft Genome Sequence of Tenacibaculum soleae UCD-KL19.</title>
        <authorList>
            <person name="Eisen J.A."/>
            <person name="Coil D.A."/>
            <person name="Lujan K.M."/>
        </authorList>
    </citation>
    <scope>NUCLEOTIDE SEQUENCE [LARGE SCALE GENOMIC DNA]</scope>
    <source>
        <strain evidence="1 2">UCD-KL19</strain>
    </source>
</reference>
<name>A0A1B9XYA6_9FLAO</name>
<gene>
    <name evidence="1" type="ORF">BA195_10180</name>
</gene>
<proteinExistence type="predicted"/>
<dbReference type="EMBL" id="MAKX01000013">
    <property type="protein sequence ID" value="OCK42534.1"/>
    <property type="molecule type" value="Genomic_DNA"/>
</dbReference>
<sequence length="171" mass="20004">MSYKHKLPKFLEKMKEVLQDERSVILTDAELLIAVNHRLEPKDRVSFTTFKYWKSPTQNIRSPEVQNLEEGVAEDFRQQLAFARVEQKMNLTGTMLDANSKNQWGSSWILERKFEDLKLKQQLELPTANIIQISATNDEHKDIINNILEGKTIELETPKDYEIIKDEDDVN</sequence>